<feature type="compositionally biased region" description="Low complexity" evidence="3">
    <location>
        <begin position="117"/>
        <end position="134"/>
    </location>
</feature>
<comment type="similarity">
    <text evidence="1">Belongs to the 2-oxoacid dehydrogenase family.</text>
</comment>
<feature type="domain" description="Peripheral subunit-binding (PSBD)" evidence="5">
    <location>
        <begin position="140"/>
        <end position="177"/>
    </location>
</feature>
<keyword evidence="2" id="KW-0450">Lipoyl</keyword>
<proteinExistence type="inferred from homology"/>
<accession>A0A9D5Q770</accession>
<evidence type="ECO:0000259" key="4">
    <source>
        <dbReference type="PROSITE" id="PS50968"/>
    </source>
</evidence>
<organism evidence="6 7">
    <name type="scientific">candidate division KSB3 bacterium</name>
    <dbReference type="NCBI Taxonomy" id="2044937"/>
    <lineage>
        <taxon>Bacteria</taxon>
        <taxon>candidate division KSB3</taxon>
    </lineage>
</organism>
<dbReference type="Proteomes" id="UP000649604">
    <property type="component" value="Unassembled WGS sequence"/>
</dbReference>
<dbReference type="PROSITE" id="PS51826">
    <property type="entry name" value="PSBD"/>
    <property type="match status" value="1"/>
</dbReference>
<gene>
    <name evidence="6" type="ORF">GF339_18640</name>
</gene>
<sequence>MAEKVLMLALSPTMETGTIAKWNVNEGDAVSSGDVLCEVETDKAVMDYETVQEGAILKILLPEGGEAGVGDPIAIIGNEGEDIQDLLAEVQQEAEQPKETPPEKAESTEPPAEKEPAAAAPEQSETPPQSSEETPGGRIKSSPLARKMAKEAGLDLQTVTGSGPGGRIVQRDIEKALSERQAPSAAAAPAAPSAAAPPLADE</sequence>
<reference evidence="6" key="1">
    <citation type="submission" date="2019-11" db="EMBL/GenBank/DDBJ databases">
        <title>Microbial mats filling the niche in hypersaline microbial mats.</title>
        <authorList>
            <person name="Wong H.L."/>
            <person name="Macleod F.I."/>
            <person name="White R.A. III"/>
            <person name="Burns B.P."/>
        </authorList>
    </citation>
    <scope>NUCLEOTIDE SEQUENCE</scope>
    <source>
        <strain evidence="6">Rbin_158</strain>
    </source>
</reference>
<dbReference type="SUPFAM" id="SSF51230">
    <property type="entry name" value="Single hybrid motif"/>
    <property type="match status" value="1"/>
</dbReference>
<evidence type="ECO:0000313" key="7">
    <source>
        <dbReference type="Proteomes" id="UP000649604"/>
    </source>
</evidence>
<protein>
    <recommendedName>
        <fullName evidence="8">Pyruvate dehydrogenase complex dihydrolipoamide acetyltransferase</fullName>
    </recommendedName>
</protein>
<dbReference type="GO" id="GO:0045254">
    <property type="term" value="C:pyruvate dehydrogenase complex"/>
    <property type="evidence" value="ECO:0007669"/>
    <property type="project" value="InterPro"/>
</dbReference>
<dbReference type="PROSITE" id="PS50968">
    <property type="entry name" value="BIOTINYL_LIPOYL"/>
    <property type="match status" value="1"/>
</dbReference>
<dbReference type="SUPFAM" id="SSF47005">
    <property type="entry name" value="Peripheral subunit-binding domain of 2-oxo acid dehydrogenase complex"/>
    <property type="match status" value="1"/>
</dbReference>
<dbReference type="InterPro" id="IPR000089">
    <property type="entry name" value="Biotin_lipoyl"/>
</dbReference>
<feature type="compositionally biased region" description="Low complexity" evidence="3">
    <location>
        <begin position="182"/>
        <end position="202"/>
    </location>
</feature>
<feature type="compositionally biased region" description="Basic and acidic residues" evidence="3">
    <location>
        <begin position="95"/>
        <end position="116"/>
    </location>
</feature>
<name>A0A9D5Q770_9BACT</name>
<dbReference type="Pfam" id="PF02817">
    <property type="entry name" value="E3_binding"/>
    <property type="match status" value="1"/>
</dbReference>
<evidence type="ECO:0000256" key="1">
    <source>
        <dbReference type="ARBA" id="ARBA00007317"/>
    </source>
</evidence>
<feature type="region of interest" description="Disordered" evidence="3">
    <location>
        <begin position="91"/>
        <end position="202"/>
    </location>
</feature>
<dbReference type="Pfam" id="PF00364">
    <property type="entry name" value="Biotin_lipoyl"/>
    <property type="match status" value="1"/>
</dbReference>
<dbReference type="PANTHER" id="PTHR23151:SF90">
    <property type="entry name" value="DIHYDROLIPOYLLYSINE-RESIDUE ACETYLTRANSFERASE COMPONENT OF PYRUVATE DEHYDROGENASE COMPLEX, MITOCHONDRIAL-RELATED"/>
    <property type="match status" value="1"/>
</dbReference>
<feature type="non-terminal residue" evidence="6">
    <location>
        <position position="202"/>
    </location>
</feature>
<comment type="caution">
    <text evidence="6">The sequence shown here is derived from an EMBL/GenBank/DDBJ whole genome shotgun (WGS) entry which is preliminary data.</text>
</comment>
<dbReference type="AlphaFoldDB" id="A0A9D5Q770"/>
<evidence type="ECO:0008006" key="8">
    <source>
        <dbReference type="Google" id="ProtNLM"/>
    </source>
</evidence>
<dbReference type="EMBL" id="WJJP01000606">
    <property type="protein sequence ID" value="MBD3326609.1"/>
    <property type="molecule type" value="Genomic_DNA"/>
</dbReference>
<feature type="domain" description="Lipoyl-binding" evidence="4">
    <location>
        <begin position="2"/>
        <end position="77"/>
    </location>
</feature>
<dbReference type="PANTHER" id="PTHR23151">
    <property type="entry name" value="DIHYDROLIPOAMIDE ACETYL/SUCCINYL-TRANSFERASE-RELATED"/>
    <property type="match status" value="1"/>
</dbReference>
<evidence type="ECO:0000259" key="5">
    <source>
        <dbReference type="PROSITE" id="PS51826"/>
    </source>
</evidence>
<dbReference type="Gene3D" id="4.10.320.10">
    <property type="entry name" value="E3-binding domain"/>
    <property type="match status" value="1"/>
</dbReference>
<dbReference type="GO" id="GO:0016746">
    <property type="term" value="F:acyltransferase activity"/>
    <property type="evidence" value="ECO:0007669"/>
    <property type="project" value="InterPro"/>
</dbReference>
<dbReference type="InterPro" id="IPR004167">
    <property type="entry name" value="PSBD"/>
</dbReference>
<evidence type="ECO:0000256" key="2">
    <source>
        <dbReference type="ARBA" id="ARBA00022823"/>
    </source>
</evidence>
<evidence type="ECO:0000256" key="3">
    <source>
        <dbReference type="SAM" id="MobiDB-lite"/>
    </source>
</evidence>
<evidence type="ECO:0000313" key="6">
    <source>
        <dbReference type="EMBL" id="MBD3326609.1"/>
    </source>
</evidence>
<feature type="compositionally biased region" description="Basic and acidic residues" evidence="3">
    <location>
        <begin position="169"/>
        <end position="178"/>
    </location>
</feature>
<dbReference type="InterPro" id="IPR036625">
    <property type="entry name" value="E3-bd_dom_sf"/>
</dbReference>
<dbReference type="InterPro" id="IPR011053">
    <property type="entry name" value="Single_hybrid_motif"/>
</dbReference>
<dbReference type="GO" id="GO:0006086">
    <property type="term" value="P:pyruvate decarboxylation to acetyl-CoA"/>
    <property type="evidence" value="ECO:0007669"/>
    <property type="project" value="InterPro"/>
</dbReference>
<dbReference type="CDD" id="cd06849">
    <property type="entry name" value="lipoyl_domain"/>
    <property type="match status" value="1"/>
</dbReference>
<dbReference type="InterPro" id="IPR045257">
    <property type="entry name" value="E2/Pdx1"/>
</dbReference>
<dbReference type="Gene3D" id="2.40.50.100">
    <property type="match status" value="1"/>
</dbReference>
<dbReference type="FunFam" id="2.40.50.100:FF:000010">
    <property type="entry name" value="Acetyltransferase component of pyruvate dehydrogenase complex"/>
    <property type="match status" value="1"/>
</dbReference>